<reference evidence="2 3" key="1">
    <citation type="journal article" date="2020" name="Microorganisms">
        <title>Description of Three Novel Members in the Family Geobacteraceae, Oryzomonas japonicum gen. nov., sp. nov., Oryzomonas sagensis sp. nov., and Oryzomonas ruber sp. nov.</title>
        <authorList>
            <person name="Xu Z."/>
            <person name="Masuda Y."/>
            <person name="Hayakawa C."/>
            <person name="Ushijima N."/>
            <person name="Kawano K."/>
            <person name="Shiratori Y."/>
            <person name="Senoo K."/>
            <person name="Itoh H."/>
        </authorList>
    </citation>
    <scope>NUCLEOTIDE SEQUENCE [LARGE SCALE GENOMIC DNA]</scope>
    <source>
        <strain evidence="2 3">Red100</strain>
    </source>
</reference>
<organism evidence="2 3">
    <name type="scientific">Oryzomonas sagensis</name>
    <dbReference type="NCBI Taxonomy" id="2603857"/>
    <lineage>
        <taxon>Bacteria</taxon>
        <taxon>Pseudomonadati</taxon>
        <taxon>Thermodesulfobacteriota</taxon>
        <taxon>Desulfuromonadia</taxon>
        <taxon>Geobacterales</taxon>
        <taxon>Geobacteraceae</taxon>
        <taxon>Oryzomonas</taxon>
    </lineage>
</organism>
<evidence type="ECO:0000313" key="3">
    <source>
        <dbReference type="Proteomes" id="UP000798046"/>
    </source>
</evidence>
<dbReference type="EMBL" id="VZRA01000010">
    <property type="protein sequence ID" value="KAB0668287.1"/>
    <property type="molecule type" value="Genomic_DNA"/>
</dbReference>
<sequence>MACRVAVGDVKALILPQFNVKYKSGTTSLVTGRNTRKCHQIVNVRGLHGFFGISRGFSNWIKDQVARARLVENRNYLLTEKGEQLPSGMKHLKKYYLTTDSAKHIAKMSRPDKGFEVRDYFIECERRAVPVMAAGTASGASIGPHRLGGFRHRERESIHYTGWDPLP</sequence>
<feature type="domain" description="AntA/AntB antirepressor" evidence="1">
    <location>
        <begin position="42"/>
        <end position="110"/>
    </location>
</feature>
<keyword evidence="3" id="KW-1185">Reference proteome</keyword>
<dbReference type="Proteomes" id="UP000798046">
    <property type="component" value="Unassembled WGS sequence"/>
</dbReference>
<protein>
    <recommendedName>
        <fullName evidence="1">AntA/AntB antirepressor domain-containing protein</fullName>
    </recommendedName>
</protein>
<name>A0ABQ6TK22_9BACT</name>
<proteinExistence type="predicted"/>
<dbReference type="InterPro" id="IPR013557">
    <property type="entry name" value="AntA/B_antirep"/>
</dbReference>
<dbReference type="Pfam" id="PF08346">
    <property type="entry name" value="AntA"/>
    <property type="match status" value="1"/>
</dbReference>
<accession>A0ABQ6TK22</accession>
<comment type="caution">
    <text evidence="2">The sequence shown here is derived from an EMBL/GenBank/DDBJ whole genome shotgun (WGS) entry which is preliminary data.</text>
</comment>
<dbReference type="RefSeq" id="WP_151158336.1">
    <property type="nucleotide sequence ID" value="NZ_VZRA01000010.1"/>
</dbReference>
<gene>
    <name evidence="2" type="ORF">F6V30_16650</name>
</gene>
<evidence type="ECO:0000313" key="2">
    <source>
        <dbReference type="EMBL" id="KAB0668287.1"/>
    </source>
</evidence>
<evidence type="ECO:0000259" key="1">
    <source>
        <dbReference type="Pfam" id="PF08346"/>
    </source>
</evidence>